<protein>
    <submittedName>
        <fullName evidence="1">AcrR family transcriptional regulator</fullName>
    </submittedName>
</protein>
<gene>
    <name evidence="1" type="ORF">QOZ94_003378</name>
</gene>
<accession>A0ABU0LHK9</accession>
<sequence length="184" mass="20139">MAAPPPRRQTPASAGLARRLYAEGVPIAEICARTGLSTGAAYHWIDREVDADGTIRVAPIGRRASKTFLPRPDTPPRTRLLARLWRAAERQVADIEARVENAAPREGGGAPPRLAADAEKDARALALIARTVRELVAAEDDAADKPRKDADDTVRDLDEFRRELARRLERLREDDTAPGDPLPS</sequence>
<name>A0ABU0LHK9_XANAG</name>
<proteinExistence type="predicted"/>
<organism evidence="1 2">
    <name type="scientific">Xanthobacter agilis</name>
    <dbReference type="NCBI Taxonomy" id="47492"/>
    <lineage>
        <taxon>Bacteria</taxon>
        <taxon>Pseudomonadati</taxon>
        <taxon>Pseudomonadota</taxon>
        <taxon>Alphaproteobacteria</taxon>
        <taxon>Hyphomicrobiales</taxon>
        <taxon>Xanthobacteraceae</taxon>
        <taxon>Xanthobacter</taxon>
    </lineage>
</organism>
<evidence type="ECO:0000313" key="1">
    <source>
        <dbReference type="EMBL" id="MDQ0506567.1"/>
    </source>
</evidence>
<evidence type="ECO:0000313" key="2">
    <source>
        <dbReference type="Proteomes" id="UP001241747"/>
    </source>
</evidence>
<comment type="caution">
    <text evidence="1">The sequence shown here is derived from an EMBL/GenBank/DDBJ whole genome shotgun (WGS) entry which is preliminary data.</text>
</comment>
<keyword evidence="2" id="KW-1185">Reference proteome</keyword>
<dbReference type="Proteomes" id="UP001241747">
    <property type="component" value="Unassembled WGS sequence"/>
</dbReference>
<dbReference type="EMBL" id="JAUSVY010000008">
    <property type="protein sequence ID" value="MDQ0506567.1"/>
    <property type="molecule type" value="Genomic_DNA"/>
</dbReference>
<dbReference type="RefSeq" id="WP_237346303.1">
    <property type="nucleotide sequence ID" value="NZ_JABWGX010000017.1"/>
</dbReference>
<reference evidence="1 2" key="1">
    <citation type="submission" date="2023-07" db="EMBL/GenBank/DDBJ databases">
        <title>Genomic Encyclopedia of Type Strains, Phase IV (KMG-IV): sequencing the most valuable type-strain genomes for metagenomic binning, comparative biology and taxonomic classification.</title>
        <authorList>
            <person name="Goeker M."/>
        </authorList>
    </citation>
    <scope>NUCLEOTIDE SEQUENCE [LARGE SCALE GENOMIC DNA]</scope>
    <source>
        <strain evidence="1 2">DSM 3770</strain>
    </source>
</reference>